<proteinExistence type="predicted"/>
<evidence type="ECO:0000313" key="1">
    <source>
        <dbReference type="EMBL" id="KKL53871.1"/>
    </source>
</evidence>
<name>A0A0F9DJ79_9ZZZZ</name>
<protein>
    <submittedName>
        <fullName evidence="1">Uncharacterized protein</fullName>
    </submittedName>
</protein>
<reference evidence="1" key="1">
    <citation type="journal article" date="2015" name="Nature">
        <title>Complex archaea that bridge the gap between prokaryotes and eukaryotes.</title>
        <authorList>
            <person name="Spang A."/>
            <person name="Saw J.H."/>
            <person name="Jorgensen S.L."/>
            <person name="Zaremba-Niedzwiedzka K."/>
            <person name="Martijn J."/>
            <person name="Lind A.E."/>
            <person name="van Eijk R."/>
            <person name="Schleper C."/>
            <person name="Guy L."/>
            <person name="Ettema T.J."/>
        </authorList>
    </citation>
    <scope>NUCLEOTIDE SEQUENCE</scope>
</reference>
<organism evidence="1">
    <name type="scientific">marine sediment metagenome</name>
    <dbReference type="NCBI Taxonomy" id="412755"/>
    <lineage>
        <taxon>unclassified sequences</taxon>
        <taxon>metagenomes</taxon>
        <taxon>ecological metagenomes</taxon>
    </lineage>
</organism>
<comment type="caution">
    <text evidence="1">The sequence shown here is derived from an EMBL/GenBank/DDBJ whole genome shotgun (WGS) entry which is preliminary data.</text>
</comment>
<dbReference type="EMBL" id="LAZR01031397">
    <property type="protein sequence ID" value="KKL53871.1"/>
    <property type="molecule type" value="Genomic_DNA"/>
</dbReference>
<dbReference type="AlphaFoldDB" id="A0A0F9DJ79"/>
<sequence>CNILRHGMPLEYRRQVIKLYGTGADEELEAEAREIKKFTVQELDDLRHYYENEIVKLEEKE</sequence>
<feature type="non-terminal residue" evidence="1">
    <location>
        <position position="1"/>
    </location>
</feature>
<accession>A0A0F9DJ79</accession>
<gene>
    <name evidence="1" type="ORF">LCGC14_2271040</name>
</gene>